<evidence type="ECO:0000256" key="3">
    <source>
        <dbReference type="ARBA" id="ARBA00016182"/>
    </source>
</evidence>
<dbReference type="Pfam" id="PF11474">
    <property type="entry name" value="TEN_TERT"/>
    <property type="match status" value="1"/>
</dbReference>
<organism evidence="16 17">
    <name type="scientific">Aphanomyces euteiches</name>
    <dbReference type="NCBI Taxonomy" id="100861"/>
    <lineage>
        <taxon>Eukaryota</taxon>
        <taxon>Sar</taxon>
        <taxon>Stramenopiles</taxon>
        <taxon>Oomycota</taxon>
        <taxon>Saprolegniomycetes</taxon>
        <taxon>Saprolegniales</taxon>
        <taxon>Verrucalvaceae</taxon>
        <taxon>Aphanomyces</taxon>
    </lineage>
</organism>
<evidence type="ECO:0000256" key="1">
    <source>
        <dbReference type="ARBA" id="ARBA00008001"/>
    </source>
</evidence>
<evidence type="ECO:0000256" key="6">
    <source>
        <dbReference type="ARBA" id="ARBA00022695"/>
    </source>
</evidence>
<evidence type="ECO:0000256" key="12">
    <source>
        <dbReference type="ARBA" id="ARBA00048173"/>
    </source>
</evidence>
<evidence type="ECO:0000256" key="5">
    <source>
        <dbReference type="ARBA" id="ARBA00022679"/>
    </source>
</evidence>
<evidence type="ECO:0000256" key="11">
    <source>
        <dbReference type="ARBA" id="ARBA00023242"/>
    </source>
</evidence>
<reference evidence="16 17" key="1">
    <citation type="submission" date="2019-07" db="EMBL/GenBank/DDBJ databases">
        <title>Genomics analysis of Aphanomyces spp. identifies a new class of oomycete effector associated with host adaptation.</title>
        <authorList>
            <person name="Gaulin E."/>
        </authorList>
    </citation>
    <scope>NUCLEOTIDE SEQUENCE [LARGE SCALE GENOMIC DNA]</scope>
    <source>
        <strain evidence="16 17">ATCC 201684</strain>
    </source>
</reference>
<keyword evidence="7 13" id="KW-0479">Metal-binding</keyword>
<dbReference type="GO" id="GO:0000333">
    <property type="term" value="C:telomerase catalytic core complex"/>
    <property type="evidence" value="ECO:0007669"/>
    <property type="project" value="TreeGrafter"/>
</dbReference>
<dbReference type="GO" id="GO:0003720">
    <property type="term" value="F:telomerase activity"/>
    <property type="evidence" value="ECO:0007669"/>
    <property type="project" value="InterPro"/>
</dbReference>
<name>A0A6G0WJV8_9STRA</name>
<dbReference type="GO" id="GO:0046872">
    <property type="term" value="F:metal ion binding"/>
    <property type="evidence" value="ECO:0007669"/>
    <property type="project" value="UniProtKB-KW"/>
</dbReference>
<evidence type="ECO:0000256" key="13">
    <source>
        <dbReference type="RuleBase" id="RU365061"/>
    </source>
</evidence>
<evidence type="ECO:0000256" key="14">
    <source>
        <dbReference type="SAM" id="MobiDB-lite"/>
    </source>
</evidence>
<feature type="region of interest" description="Disordered" evidence="14">
    <location>
        <begin position="297"/>
        <end position="324"/>
    </location>
</feature>
<dbReference type="VEuPathDB" id="FungiDB:AeMF1_001692"/>
<comment type="function">
    <text evidence="13">Telomerase is a ribonucleoprotein enzyme essential for the replication of chromosome termini in most eukaryotes. It elongates telomeres. It is a reverse transcriptase that adds simple sequence repeats to chromosome ends by copying a template sequence within the RNA component of the enzyme.</text>
</comment>
<keyword evidence="6 13" id="KW-0548">Nucleotidyltransferase</keyword>
<keyword evidence="5 13" id="KW-0808">Transferase</keyword>
<keyword evidence="4 13" id="KW-0158">Chromosome</keyword>
<dbReference type="Pfam" id="PF00078">
    <property type="entry name" value="RVT_1"/>
    <property type="match status" value="1"/>
</dbReference>
<evidence type="ECO:0000256" key="9">
    <source>
        <dbReference type="ARBA" id="ARBA00022895"/>
    </source>
</evidence>
<feature type="domain" description="Reverse transcriptase" evidence="15">
    <location>
        <begin position="483"/>
        <end position="784"/>
    </location>
</feature>
<dbReference type="InterPro" id="IPR043502">
    <property type="entry name" value="DNA/RNA_pol_sf"/>
</dbReference>
<dbReference type="GO" id="GO:0042162">
    <property type="term" value="F:telomeric DNA binding"/>
    <property type="evidence" value="ECO:0007669"/>
    <property type="project" value="TreeGrafter"/>
</dbReference>
<dbReference type="PANTHER" id="PTHR12066">
    <property type="entry name" value="TELOMERASE REVERSE TRANSCRIPTASE"/>
    <property type="match status" value="1"/>
</dbReference>
<dbReference type="PRINTS" id="PR01365">
    <property type="entry name" value="TELOMERASERT"/>
</dbReference>
<comment type="similarity">
    <text evidence="1 13">Belongs to the reverse transcriptase family. Telomerase subfamily.</text>
</comment>
<sequence length="950" mass="110125">MKILKQVVPQIETLENMLLNVIGSESWMENDATRSFLQQTFVGQRHGARRDLSTFNRDVLLSQAELLNIVIKELLKRKRLGMQKWNLLTLGYDTAGQGPHNHFLENDVSCYYPNTLVSKLKSAVWANLHDCIGDDLMKLLLLDYYIFVTLDVDRQCYMQVAGEIIRFPAQGDNDFKLSLKRLVFTLRPHVLSSFVKGHILSESPISKQAARRVISHIFNIGSTKRFNGRLRNAIPIVQDMMARFQKCDIMSVVGRLCPLPSACKQLLLDRDKTVSELKSTLHSPWNTTDIDLEDEGFASQDNSEIPRRQRKRNLTSQSGSHRAKRIKRLSNEEYISALLEYDSPKDEVYELLRYVLDSVLPKALWGTAKNHKRFLQHLHRYVNAQFHDILDINKIVDGLSVNCITWMNIRPNSVCVPSEIAKRKLVMRSLLSWIWSELVVTLIRQFFYVTTKEGTFNRIYFYRHCIWNKLIQLGTRDLIDGVMNKVSKNPHQSISVSTLRFQPKLHGIRPIVNLSRSIKLGRSVNQSLQLAFQILKAECQNISLGASVTCLSETCDRLNTFRSSWRLQNSPQLYFVKLDIEKCFDTINTQRLLNMLPNYLRQECYMVRKHYVVRRSNKNVMYKTRYHVLSPSDYKRFEDIVVENSSMNTIYIDGVLYKYMKRCDVLETLKSHLLRNYVSINREFFLQKKGIPQGSLLSSLLCNMYYANFEQNVLSPQLHLLPGHDLLLRYTDDFLLLTTNKSKAQTFENIMHLGHKPYGCHINERKTRSNLNGFECVEWCGLIIDPSNLSIQSSYNKYVTTKGALRSTVAIDASRSLSKWLFDQLASPVLFRCHPIFFCYVPEESVKMNMYHMLALVAAKYAHIVCNLPNQYRQNPKIKRGVSSQNFTISLTWPQVKEMGLHAILNASKKYSIPANHFSLFEKEWTTRIDDHVDIDQILSHPSSRFIDLL</sequence>
<dbReference type="GO" id="GO:0007004">
    <property type="term" value="P:telomere maintenance via telomerase"/>
    <property type="evidence" value="ECO:0007669"/>
    <property type="project" value="TreeGrafter"/>
</dbReference>
<dbReference type="InterPro" id="IPR003545">
    <property type="entry name" value="Telomerase_RT"/>
</dbReference>
<gene>
    <name evidence="16" type="ORF">Ae201684_014519</name>
</gene>
<accession>A0A6G0WJV8</accession>
<evidence type="ECO:0000256" key="4">
    <source>
        <dbReference type="ARBA" id="ARBA00022454"/>
    </source>
</evidence>
<protein>
    <recommendedName>
        <fullName evidence="3 13">Telomerase reverse transcriptase</fullName>
        <ecNumber evidence="2 13">2.7.7.49</ecNumber>
    </recommendedName>
    <alternativeName>
        <fullName evidence="13">Telomerase catalytic subunit</fullName>
    </alternativeName>
</protein>
<dbReference type="GO" id="GO:0000781">
    <property type="term" value="C:chromosome, telomeric region"/>
    <property type="evidence" value="ECO:0007669"/>
    <property type="project" value="UniProtKB-SubCell"/>
</dbReference>
<keyword evidence="8 13" id="KW-0460">Magnesium</keyword>
<evidence type="ECO:0000313" key="16">
    <source>
        <dbReference type="EMBL" id="KAF0727498.1"/>
    </source>
</evidence>
<dbReference type="EMBL" id="VJMJ01000194">
    <property type="protein sequence ID" value="KAF0727498.1"/>
    <property type="molecule type" value="Genomic_DNA"/>
</dbReference>
<dbReference type="CDD" id="cd01648">
    <property type="entry name" value="TERT"/>
    <property type="match status" value="1"/>
</dbReference>
<keyword evidence="10 13" id="KW-0695">RNA-directed DNA polymerase</keyword>
<keyword evidence="17" id="KW-1185">Reference proteome</keyword>
<evidence type="ECO:0000256" key="2">
    <source>
        <dbReference type="ARBA" id="ARBA00012493"/>
    </source>
</evidence>
<evidence type="ECO:0000256" key="8">
    <source>
        <dbReference type="ARBA" id="ARBA00022842"/>
    </source>
</evidence>
<evidence type="ECO:0000256" key="7">
    <source>
        <dbReference type="ARBA" id="ARBA00022723"/>
    </source>
</evidence>
<keyword evidence="11 13" id="KW-0539">Nucleus</keyword>
<dbReference type="SMART" id="SM00975">
    <property type="entry name" value="Telomerase_RBD"/>
    <property type="match status" value="1"/>
</dbReference>
<dbReference type="PROSITE" id="PS50878">
    <property type="entry name" value="RT_POL"/>
    <property type="match status" value="1"/>
</dbReference>
<dbReference type="Proteomes" id="UP000481153">
    <property type="component" value="Unassembled WGS sequence"/>
</dbReference>
<comment type="catalytic activity">
    <reaction evidence="12 13">
        <text>DNA(n) + a 2'-deoxyribonucleoside 5'-triphosphate = DNA(n+1) + diphosphate</text>
        <dbReference type="Rhea" id="RHEA:22508"/>
        <dbReference type="Rhea" id="RHEA-COMP:17339"/>
        <dbReference type="Rhea" id="RHEA-COMP:17340"/>
        <dbReference type="ChEBI" id="CHEBI:33019"/>
        <dbReference type="ChEBI" id="CHEBI:61560"/>
        <dbReference type="ChEBI" id="CHEBI:173112"/>
        <dbReference type="EC" id="2.7.7.49"/>
    </reaction>
</comment>
<evidence type="ECO:0000259" key="15">
    <source>
        <dbReference type="PROSITE" id="PS50878"/>
    </source>
</evidence>
<comment type="caution">
    <text evidence="16">The sequence shown here is derived from an EMBL/GenBank/DDBJ whole genome shotgun (WGS) entry which is preliminary data.</text>
</comment>
<dbReference type="InterPro" id="IPR021891">
    <property type="entry name" value="Telomerase_RBD"/>
</dbReference>
<keyword evidence="9 13" id="KW-0779">Telomere</keyword>
<dbReference type="SUPFAM" id="SSF56672">
    <property type="entry name" value="DNA/RNA polymerases"/>
    <property type="match status" value="1"/>
</dbReference>
<dbReference type="InterPro" id="IPR049915">
    <property type="entry name" value="TERT_TEN"/>
</dbReference>
<dbReference type="Gene3D" id="1.10.132.70">
    <property type="match status" value="1"/>
</dbReference>
<dbReference type="InterPro" id="IPR000477">
    <property type="entry name" value="RT_dom"/>
</dbReference>
<dbReference type="Pfam" id="PF12009">
    <property type="entry name" value="Telomerase_RBD"/>
    <property type="match status" value="1"/>
</dbReference>
<proteinExistence type="inferred from homology"/>
<dbReference type="EC" id="2.7.7.49" evidence="2 13"/>
<evidence type="ECO:0000313" key="17">
    <source>
        <dbReference type="Proteomes" id="UP000481153"/>
    </source>
</evidence>
<dbReference type="Gene3D" id="3.30.70.2630">
    <property type="match status" value="1"/>
</dbReference>
<dbReference type="AlphaFoldDB" id="A0A6G0WJV8"/>
<dbReference type="GO" id="GO:0070034">
    <property type="term" value="F:telomerase RNA binding"/>
    <property type="evidence" value="ECO:0007669"/>
    <property type="project" value="TreeGrafter"/>
</dbReference>
<evidence type="ECO:0000256" key="10">
    <source>
        <dbReference type="ARBA" id="ARBA00022918"/>
    </source>
</evidence>
<dbReference type="PANTHER" id="PTHR12066:SF0">
    <property type="entry name" value="TELOMERASE REVERSE TRANSCRIPTASE"/>
    <property type="match status" value="1"/>
</dbReference>
<comment type="subcellular location">
    <subcellularLocation>
        <location evidence="13">Nucleus</location>
    </subcellularLocation>
    <subcellularLocation>
        <location evidence="13">Chromosome</location>
        <location evidence="13">Telomere</location>
    </subcellularLocation>
</comment>